<dbReference type="GO" id="GO:0003676">
    <property type="term" value="F:nucleic acid binding"/>
    <property type="evidence" value="ECO:0007669"/>
    <property type="project" value="InterPro"/>
</dbReference>
<feature type="compositionally biased region" description="Polar residues" evidence="1">
    <location>
        <begin position="212"/>
        <end position="221"/>
    </location>
</feature>
<feature type="region of interest" description="Disordered" evidence="1">
    <location>
        <begin position="212"/>
        <end position="232"/>
    </location>
</feature>
<dbReference type="PANTHER" id="PTHR47331">
    <property type="entry name" value="PHD-TYPE DOMAIN-CONTAINING PROTEIN"/>
    <property type="match status" value="1"/>
</dbReference>
<dbReference type="InterPro" id="IPR012337">
    <property type="entry name" value="RNaseH-like_sf"/>
</dbReference>
<name>A0A182ND84_9DIPT</name>
<dbReference type="Pfam" id="PF00665">
    <property type="entry name" value="rve"/>
    <property type="match status" value="1"/>
</dbReference>
<protein>
    <recommendedName>
        <fullName evidence="2">Integrase catalytic domain-containing protein</fullName>
    </recommendedName>
</protein>
<evidence type="ECO:0000313" key="4">
    <source>
        <dbReference type="Proteomes" id="UP000075884"/>
    </source>
</evidence>
<dbReference type="PANTHER" id="PTHR47331:SF2">
    <property type="match status" value="1"/>
</dbReference>
<dbReference type="Proteomes" id="UP000075884">
    <property type="component" value="Unassembled WGS sequence"/>
</dbReference>
<dbReference type="AlphaFoldDB" id="A0A182ND84"/>
<dbReference type="GO" id="GO:0015074">
    <property type="term" value="P:DNA integration"/>
    <property type="evidence" value="ECO:0007669"/>
    <property type="project" value="InterPro"/>
</dbReference>
<reference evidence="4" key="1">
    <citation type="submission" date="2013-03" db="EMBL/GenBank/DDBJ databases">
        <title>The Genome Sequence of Anopheles dirus WRAIR2.</title>
        <authorList>
            <consortium name="The Broad Institute Genomics Platform"/>
            <person name="Neafsey D.E."/>
            <person name="Walton C."/>
            <person name="Walker B."/>
            <person name="Young S.K."/>
            <person name="Zeng Q."/>
            <person name="Gargeya S."/>
            <person name="Fitzgerald M."/>
            <person name="Haas B."/>
            <person name="Abouelleil A."/>
            <person name="Allen A.W."/>
            <person name="Alvarado L."/>
            <person name="Arachchi H.M."/>
            <person name="Berlin A.M."/>
            <person name="Chapman S.B."/>
            <person name="Gainer-Dewar J."/>
            <person name="Goldberg J."/>
            <person name="Griggs A."/>
            <person name="Gujja S."/>
            <person name="Hansen M."/>
            <person name="Howarth C."/>
            <person name="Imamovic A."/>
            <person name="Ireland A."/>
            <person name="Larimer J."/>
            <person name="McCowan C."/>
            <person name="Murphy C."/>
            <person name="Pearson M."/>
            <person name="Poon T.W."/>
            <person name="Priest M."/>
            <person name="Roberts A."/>
            <person name="Saif S."/>
            <person name="Shea T."/>
            <person name="Sisk P."/>
            <person name="Sykes S."/>
            <person name="Wortman J."/>
            <person name="Nusbaum C."/>
            <person name="Birren B."/>
        </authorList>
    </citation>
    <scope>NUCLEOTIDE SEQUENCE [LARGE SCALE GENOMIC DNA]</scope>
    <source>
        <strain evidence="4">WRAIR2</strain>
    </source>
</reference>
<feature type="domain" description="Integrase catalytic" evidence="2">
    <location>
        <begin position="42"/>
        <end position="232"/>
    </location>
</feature>
<dbReference type="InterPro" id="IPR001584">
    <property type="entry name" value="Integrase_cat-core"/>
</dbReference>
<dbReference type="VEuPathDB" id="VectorBase:ADIR005598"/>
<dbReference type="STRING" id="7168.A0A182ND84"/>
<accession>A0A182ND84</accession>
<dbReference type="EnsemblMetazoa" id="ADIR005598-RA">
    <property type="protein sequence ID" value="ADIR005598-PA"/>
    <property type="gene ID" value="ADIR005598"/>
</dbReference>
<organism evidence="3 4">
    <name type="scientific">Anopheles dirus</name>
    <dbReference type="NCBI Taxonomy" id="7168"/>
    <lineage>
        <taxon>Eukaryota</taxon>
        <taxon>Metazoa</taxon>
        <taxon>Ecdysozoa</taxon>
        <taxon>Arthropoda</taxon>
        <taxon>Hexapoda</taxon>
        <taxon>Insecta</taxon>
        <taxon>Pterygota</taxon>
        <taxon>Neoptera</taxon>
        <taxon>Endopterygota</taxon>
        <taxon>Diptera</taxon>
        <taxon>Nematocera</taxon>
        <taxon>Culicoidea</taxon>
        <taxon>Culicidae</taxon>
        <taxon>Anophelinae</taxon>
        <taxon>Anopheles</taxon>
    </lineage>
</organism>
<dbReference type="SUPFAM" id="SSF53098">
    <property type="entry name" value="Ribonuclease H-like"/>
    <property type="match status" value="1"/>
</dbReference>
<dbReference type="InterPro" id="IPR036397">
    <property type="entry name" value="RNaseH_sf"/>
</dbReference>
<evidence type="ECO:0000256" key="1">
    <source>
        <dbReference type="SAM" id="MobiDB-lite"/>
    </source>
</evidence>
<dbReference type="PROSITE" id="PS50994">
    <property type="entry name" value="INTEGRASE"/>
    <property type="match status" value="1"/>
</dbReference>
<evidence type="ECO:0000259" key="2">
    <source>
        <dbReference type="PROSITE" id="PS50994"/>
    </source>
</evidence>
<evidence type="ECO:0000313" key="3">
    <source>
        <dbReference type="EnsemblMetazoa" id="ADIR005598-PA"/>
    </source>
</evidence>
<reference evidence="3" key="2">
    <citation type="submission" date="2020-05" db="UniProtKB">
        <authorList>
            <consortium name="EnsemblMetazoa"/>
        </authorList>
    </citation>
    <scope>IDENTIFICATION</scope>
    <source>
        <strain evidence="3">WRAIR2</strain>
    </source>
</reference>
<sequence length="232" mass="26114">MHGGITLTLSTTREEFWPLNGRRAVRSAIRSCYRCNRADPTPVQQPIATVITRYYCGPILLKPAHRKAAAQKAYICIFVCMSTKAVHLELVCDLSTASFLKALDRFIWRRNKPQHIYSDNGTNFIGAKNALHHIYRMLTKEPDRSTVYNYLAEDGIQWHLIPPRAPNFGGLWEAAVKVAKKHLVKQLGSAMLSYEDMATALTRIEGCMNSRPLTPLSNDPNDLSPLTPAHLL</sequence>
<dbReference type="Gene3D" id="3.30.420.10">
    <property type="entry name" value="Ribonuclease H-like superfamily/Ribonuclease H"/>
    <property type="match status" value="1"/>
</dbReference>
<proteinExistence type="predicted"/>
<keyword evidence="4" id="KW-1185">Reference proteome</keyword>